<dbReference type="FunFam" id="1.25.40.10:FF:000125">
    <property type="entry name" value="Pentatricopeptide repeat-containing protein"/>
    <property type="match status" value="1"/>
</dbReference>
<evidence type="ECO:0000256" key="2">
    <source>
        <dbReference type="PROSITE-ProRule" id="PRU00708"/>
    </source>
</evidence>
<keyword evidence="1" id="KW-0677">Repeat</keyword>
<sequence>MIIEPYNFKWVVSFIPKIPFFITQPLLSFSTISHSHDPYIPKNPQSTIQPSLYLSTNAFSDNPRSPSLLSLRHGNHLIALHARSGRIDDARGVADKMPIKDVVTWTTLLNAFALHSMVADARKLFDEMPQRNQITWNSMLSCYVRHSMFHDADTLFESMPCRDVVSWTIMLQAYASAKCVLEARRLFDKMPERNVVSWTVMIGMYCDSGQVDEARRLFDEMPERNEVSWTAMVSGYMRSGLVCEARRLFDEMPGKSVISYNSMLSGYARESKIDEAWEIFHEMPEKNTISWNTMIGVLAKSGLIEEARLLFNEMPFQNFLSTTNMISSYFSVGKVEEGKLLFDGLQEKGTITWNAMISGYEQNGLPLEALIMLNQMHCAGMKWNSSTVTSALSACGSLAVLGMGKQIHKQAISMGLSSNIYAGSSLIDMYFKCGCIDHASEVFNYMSNPDLVSWNTMISGLAYNGHGKSALKIYSLVDEGLHYFELMRTEEGLEPRTEHYGCVIDALGRAGWLTDAYALIRLMPFEPEDSTWASLLGACRNHGNLELGLLVAERLRKLGSSNPGIYILLSNVYAEAGRWGDVGFVREEMRERCMVKEPGVSWIEITGTVHRFLAGEETHPQAPDIHVVLVGLSKVMRVGEL</sequence>
<dbReference type="Proteomes" id="UP000017836">
    <property type="component" value="Unassembled WGS sequence"/>
</dbReference>
<keyword evidence="4" id="KW-1185">Reference proteome</keyword>
<evidence type="ECO:0000313" key="3">
    <source>
        <dbReference type="EMBL" id="ERN05236.1"/>
    </source>
</evidence>
<feature type="repeat" description="PPR" evidence="2">
    <location>
        <begin position="132"/>
        <end position="166"/>
    </location>
</feature>
<dbReference type="FunFam" id="1.25.40.10:FF:000158">
    <property type="entry name" value="pentatricopeptide repeat-containing protein At2g33680"/>
    <property type="match status" value="1"/>
</dbReference>
<evidence type="ECO:0008006" key="5">
    <source>
        <dbReference type="Google" id="ProtNLM"/>
    </source>
</evidence>
<dbReference type="PANTHER" id="PTHR47926">
    <property type="entry name" value="PENTATRICOPEPTIDE REPEAT-CONTAINING PROTEIN"/>
    <property type="match status" value="1"/>
</dbReference>
<dbReference type="Pfam" id="PF20431">
    <property type="entry name" value="E_motif"/>
    <property type="match status" value="1"/>
</dbReference>
<feature type="repeat" description="PPR" evidence="2">
    <location>
        <begin position="256"/>
        <end position="290"/>
    </location>
</feature>
<dbReference type="HOGENOM" id="CLU_002706_37_2_1"/>
<dbReference type="EMBL" id="KI394011">
    <property type="protein sequence ID" value="ERN05236.1"/>
    <property type="molecule type" value="Genomic_DNA"/>
</dbReference>
<dbReference type="GO" id="GO:0099402">
    <property type="term" value="P:plant organ development"/>
    <property type="evidence" value="ECO:0007669"/>
    <property type="project" value="UniProtKB-ARBA"/>
</dbReference>
<dbReference type="InterPro" id="IPR046848">
    <property type="entry name" value="E_motif"/>
</dbReference>
<proteinExistence type="predicted"/>
<organism evidence="3 4">
    <name type="scientific">Amborella trichopoda</name>
    <dbReference type="NCBI Taxonomy" id="13333"/>
    <lineage>
        <taxon>Eukaryota</taxon>
        <taxon>Viridiplantae</taxon>
        <taxon>Streptophyta</taxon>
        <taxon>Embryophyta</taxon>
        <taxon>Tracheophyta</taxon>
        <taxon>Spermatophyta</taxon>
        <taxon>Magnoliopsida</taxon>
        <taxon>Amborellales</taxon>
        <taxon>Amborellaceae</taxon>
        <taxon>Amborella</taxon>
    </lineage>
</organism>
<evidence type="ECO:0000256" key="1">
    <source>
        <dbReference type="ARBA" id="ARBA00022737"/>
    </source>
</evidence>
<accession>W1PCA9</accession>
<dbReference type="PANTHER" id="PTHR47926:SF347">
    <property type="entry name" value="PENTATRICOPEPTIDE REPEAT-CONTAINING PROTEIN"/>
    <property type="match status" value="1"/>
</dbReference>
<dbReference type="OMA" id="ITGYIRY"/>
<dbReference type="NCBIfam" id="TIGR00756">
    <property type="entry name" value="PPR"/>
    <property type="match status" value="8"/>
</dbReference>
<protein>
    <recommendedName>
        <fullName evidence="5">Pentacotripeptide-repeat region of PRORP domain-containing protein</fullName>
    </recommendedName>
</protein>
<reference evidence="4" key="1">
    <citation type="journal article" date="2013" name="Science">
        <title>The Amborella genome and the evolution of flowering plants.</title>
        <authorList>
            <consortium name="Amborella Genome Project"/>
        </authorList>
    </citation>
    <scope>NUCLEOTIDE SEQUENCE [LARGE SCALE GENOMIC DNA]</scope>
</reference>
<feature type="repeat" description="PPR" evidence="2">
    <location>
        <begin position="349"/>
        <end position="383"/>
    </location>
</feature>
<dbReference type="InterPro" id="IPR002885">
    <property type="entry name" value="PPR_rpt"/>
</dbReference>
<dbReference type="PROSITE" id="PS51375">
    <property type="entry name" value="PPR"/>
    <property type="match status" value="5"/>
</dbReference>
<evidence type="ECO:0000313" key="4">
    <source>
        <dbReference type="Proteomes" id="UP000017836"/>
    </source>
</evidence>
<dbReference type="AlphaFoldDB" id="W1PCA9"/>
<dbReference type="GO" id="GO:0009451">
    <property type="term" value="P:RNA modification"/>
    <property type="evidence" value="ECO:0000318"/>
    <property type="project" value="GO_Central"/>
</dbReference>
<dbReference type="InterPro" id="IPR011990">
    <property type="entry name" value="TPR-like_helical_dom_sf"/>
</dbReference>
<dbReference type="Pfam" id="PF12854">
    <property type="entry name" value="PPR_1"/>
    <property type="match status" value="1"/>
</dbReference>
<dbReference type="Pfam" id="PF13041">
    <property type="entry name" value="PPR_2"/>
    <property type="match status" value="2"/>
</dbReference>
<name>W1PCA9_AMBTC</name>
<dbReference type="Pfam" id="PF01535">
    <property type="entry name" value="PPR"/>
    <property type="match status" value="7"/>
</dbReference>
<dbReference type="eggNOG" id="KOG4197">
    <property type="taxonomic scope" value="Eukaryota"/>
</dbReference>
<feature type="repeat" description="PPR" evidence="2">
    <location>
        <begin position="194"/>
        <end position="228"/>
    </location>
</feature>
<dbReference type="GO" id="GO:0003723">
    <property type="term" value="F:RNA binding"/>
    <property type="evidence" value="ECO:0007669"/>
    <property type="project" value="InterPro"/>
</dbReference>
<dbReference type="Gene3D" id="1.25.40.10">
    <property type="entry name" value="Tetratricopeptide repeat domain"/>
    <property type="match status" value="7"/>
</dbReference>
<gene>
    <name evidence="3" type="ORF">AMTR_s00007p00082080</name>
</gene>
<dbReference type="InterPro" id="IPR046960">
    <property type="entry name" value="PPR_At4g14850-like_plant"/>
</dbReference>
<feature type="repeat" description="PPR" evidence="2">
    <location>
        <begin position="101"/>
        <end position="131"/>
    </location>
</feature>
<dbReference type="Gramene" id="ERN05236">
    <property type="protein sequence ID" value="ERN05236"/>
    <property type="gene ID" value="AMTR_s00007p00082080"/>
</dbReference>